<evidence type="ECO:0000313" key="2">
    <source>
        <dbReference type="Proteomes" id="UP001589818"/>
    </source>
</evidence>
<sequence>MSTTAYVSLRRYVESMWPKSLLDPPPLEAFERIWIEPLEMIREPSLTVNTGVLFETELAVGIPGLDALKLVFAPGGSHSAFHFRFESEPVPTVRIIDVPICLRLDASLLKPARMLHAELPDKPDTFEPDPAADHVDITLAKVTISMDMDGNFGISGGVSIDLPPCFIGSTGIVIEAKDIRLFLDANSPPPGMPAGWRGFHIAKAGLYLPGELAEIVGQLELTNGYIGNGGFSGSVSAVWGSALSAQLFGMGLSLSKAEISFRQNALTASKISGRMTLPFFNAPVDVDLGIGDGGVTVKLANAAGGLAAVSNSVLTMKLDSLGFRLMDGKFTAMLSGEVRPTFGAPALDWPAFKVEELAVDSDGNVRLEGGWLNLREQYAFNLYGFRLEITKLGFGKSDDGGSWIGFSGGLKLVDGLPAGASVEGLRVTWYDDGSGRPPGISMNGVGVELEIPGTLQFKGAVSYRKLKEAGNDINRFDGDIRVKLPSLGLELDATIVIGSTNGYNFFALYLGAELPAGIPLWSTGLALYGLSGLFAYQMEPNRKPEEEWYEHWYKRTPAGIEKLKEKWKNNQDSLALGAGVTIGTVADNGFTFSGKMLLVIIFPGPIILIEGKANLLQDRAKLSDDPTFRALAVIDNRAGMLEVGLDARYKYGIGGELIDIRGGAEAYFNFQDASAWHLYLGEKEPRDKRIRAELFKLFEANAYFMLDARSLAMGAWIGYDESWKFGPLKLVVEAWLEGNAAISFRPAHFHGDVWLHGKLELSAFGIGLGISADAKLSADVFDPFHLLGELHSSLELPWPLPDLTADVKLEWGPEPKEPALPKPLQEATLEHFKVTAGWPVPYMDEGVEPNPAAIPVVPLDVRPHLTFSRSVNDDAFAGVNPQPVPWETVGDPDKGEGPMKARYALNSIELQRKNGTVWETIAQTTAGAPAGAEKLWGSWAPVPQLPSGEGAFTAQTKLWLWSRSPFNYSRHTNGSWEEWFTEEYADYPCIPPVPSERACLDFERQPSNTILISPWTSSQPSSFTLSWMAPAKQSVVTVASAVAGLKNALIFPSRAPSGPMQSVRNVISIALPKPVDRVELVVTDVEGVSVTAYDGNGKAYGPYNGGAADNPRLELTGLGIVRVELTGGYQIHLFRICAGEEGDRVEAVRRQTMTEHMVSETARWSQSGEVLLPNSTYRLKVIATVQAEGLRELSYVKRVEEQKKYVYFRTEGPPGLAKLSIPAGQSPDGFVSGLDDLKRYVAQTVPPTVPGEGEKPMLPKPVYRAYDVGVAFNEDYVDLMYRIDRRDLGLYLYDNNNRPVRDAEGRLVSLSNLWGRSDQLNLTRSEIRHLKLVNQSKCVSVDEDPILRSVTLSAAPHVLDADTIYEAKLVPLLWHDDFGDWPTGTIVSGPAGTLGRWKVLDEGQYAGPSRWEVRENAAEGSRWIESLTEIWGGNLLRSDPNKPGTMLLIGEDRNLPASHRDQPSRWTDYKFSAYLRSMDDDAVGVVFRFRDHKHHYRFVMDRERKYRRFIRVFGGVHTILAEDDYVYVPDRDELITIEVVGDSLKVYMNGTLVFAVTDSSNDAGSIGLYAWGNLGTRFSDVRVEDYRMDAPAVYRYSFTTSSFANFVHHLHSYQDAVWPVAAESMTDKAWAAYEAEAVSPQAVPSDVEYRSYEALIGELACAIAQSPSGRVEIERIESQGKVRALLLRSPEPIVWSRTDLQVGLAGLKMPAPQVRPEEIKAIGAVSGSSQPSDEHVTLMLREPSDLSNLSIEYACPPGPIANPSDDGPLLLDDFADRDSGMLFVEDFGPNALDHYSIVDEGRSHGPSDWRIASGHLVQLRNLYGGSGGDKDPEKPGTLAITGSAAWTDIRVRAALRSGDDDAIGLVFRYRDPNHYYRFSMDRDRRYRRLIRKAGGGNANVTVLWEDKVSYQVGVRYELVIDMFGDLLIGYLNRELLFCLKDGELASGQIGFYCWANLDAHFEALSVEALANSPLLWHAFLDDDVLGGFEISDAPYAYDGPSNWQAADGSIVQDSNIYGFNEDIVQPGTVAIGGPQEWRDIVLSVRLRSKDNDAIGVIFRYEDTDHYYIFVMDKERSFRKLVRRVAGIETVLWQDKVRYVRNHSYELTITMNGSELIGHLDGLPLFSVNDGAIGQGRIGLYTRANIAASFERIAVMESVRRVGRWTIRDEGELNAPSVWMLGDGSLEQRSGVYGSAMLAAPGTYAVSGRSDWRDYRLQVQARSDGDGAIGVMFRYRDPSNYYRLSLDQKRAFRRLIRMKDGAASVLWEASGSYVQGIPFTITVDAVGNRLTGYVDGNRLFELTDGTHGSGQVGLYSSQNNGARFERVEVVRPPLSAKALFRDRFRTGDMAGWTFPNLGSVWGTASWGTTDGELRQTGTLFGLDAKPALSGAAAILPGTPKGDLIIKAALRSMNGGIMGLLFRFAGPGDYYGFVMDQGARFRRLVKRQAGITMVLWEDRNSYQLGQTYELTIIAIGSELRGFIDDVPAFVVNDKDIPSGSIGLFCSGGTDIRFSRVELYPIELAFSDWLLTDSFAALVPGCWTFATDPEAEGEGSWSCSGEELLQTGKVSTPAADPNERGTYALAGDAGWTDYRISVVLRTEANGAIGVIFRYKDDNNFYKFSSMPGGASLVVKRKNGVETYLWGEGSSIAKGQRHLFTVDLDGPVMSGYLDGYPLFRIEDGDIPSGSIGLYASGDPGARFEEVCVAAPAWATYYRFGREKRYAAGTQIRVRSGQIPDAAEAGMLHRSAAALDEAGTIRFRNGGVRVRLRQAGSAGILHNRKFPSGALYGNTPAKVIRNRDGTGVFVIVPDAGSYRLTWTYRRDNTSIDPDSLVLREAGKASPERTVLDIPGYTL</sequence>
<dbReference type="Gene3D" id="2.60.120.560">
    <property type="entry name" value="Exo-inulinase, domain 1"/>
    <property type="match status" value="6"/>
</dbReference>
<name>A0ABV6JEN1_9BACL</name>
<comment type="caution">
    <text evidence="1">The sequence shown here is derived from an EMBL/GenBank/DDBJ whole genome shotgun (WGS) entry which is preliminary data.</text>
</comment>
<evidence type="ECO:0008006" key="3">
    <source>
        <dbReference type="Google" id="ProtNLM"/>
    </source>
</evidence>
<dbReference type="RefSeq" id="WP_204815516.1">
    <property type="nucleotide sequence ID" value="NZ_JANHOF010000001.1"/>
</dbReference>
<organism evidence="1 2">
    <name type="scientific">Paenibacillus mendelii</name>
    <dbReference type="NCBI Taxonomy" id="206163"/>
    <lineage>
        <taxon>Bacteria</taxon>
        <taxon>Bacillati</taxon>
        <taxon>Bacillota</taxon>
        <taxon>Bacilli</taxon>
        <taxon>Bacillales</taxon>
        <taxon>Paenibacillaceae</taxon>
        <taxon>Paenibacillus</taxon>
    </lineage>
</organism>
<reference evidence="1 2" key="1">
    <citation type="submission" date="2024-09" db="EMBL/GenBank/DDBJ databases">
        <authorList>
            <person name="Sun Q."/>
            <person name="Mori K."/>
        </authorList>
    </citation>
    <scope>NUCLEOTIDE SEQUENCE [LARGE SCALE GENOMIC DNA]</scope>
    <source>
        <strain evidence="1 2">CCM 4839</strain>
    </source>
</reference>
<dbReference type="EMBL" id="JBHLVF010000041">
    <property type="protein sequence ID" value="MFC0394368.1"/>
    <property type="molecule type" value="Genomic_DNA"/>
</dbReference>
<dbReference type="Proteomes" id="UP001589818">
    <property type="component" value="Unassembled WGS sequence"/>
</dbReference>
<proteinExistence type="predicted"/>
<protein>
    <recommendedName>
        <fullName evidence="3">LamG-like jellyroll fold domain-containing protein</fullName>
    </recommendedName>
</protein>
<accession>A0ABV6JEN1</accession>
<gene>
    <name evidence="1" type="ORF">ACFFJ8_23775</name>
</gene>
<keyword evidence="2" id="KW-1185">Reference proteome</keyword>
<evidence type="ECO:0000313" key="1">
    <source>
        <dbReference type="EMBL" id="MFC0394368.1"/>
    </source>
</evidence>